<feature type="domain" description="RING-type" evidence="11">
    <location>
        <begin position="715"/>
        <end position="756"/>
    </location>
</feature>
<keyword evidence="4" id="KW-0808">Transferase</keyword>
<dbReference type="SMART" id="SM00184">
    <property type="entry name" value="RING"/>
    <property type="match status" value="1"/>
</dbReference>
<dbReference type="Gene3D" id="3.30.40.10">
    <property type="entry name" value="Zinc/RING finger domain, C3HC4 (zinc finger)"/>
    <property type="match status" value="1"/>
</dbReference>
<evidence type="ECO:0000256" key="8">
    <source>
        <dbReference type="ARBA" id="ARBA00022833"/>
    </source>
</evidence>
<dbReference type="AlphaFoldDB" id="A0AAX6H0Q0"/>
<evidence type="ECO:0000256" key="10">
    <source>
        <dbReference type="SAM" id="MobiDB-lite"/>
    </source>
</evidence>
<feature type="region of interest" description="Disordered" evidence="10">
    <location>
        <begin position="202"/>
        <end position="277"/>
    </location>
</feature>
<feature type="compositionally biased region" description="Low complexity" evidence="10">
    <location>
        <begin position="255"/>
        <end position="275"/>
    </location>
</feature>
<feature type="compositionally biased region" description="Polar residues" evidence="10">
    <location>
        <begin position="228"/>
        <end position="247"/>
    </location>
</feature>
<evidence type="ECO:0000313" key="13">
    <source>
        <dbReference type="Proteomes" id="UP001140949"/>
    </source>
</evidence>
<keyword evidence="7" id="KW-0833">Ubl conjugation pathway</keyword>
<feature type="compositionally biased region" description="Low complexity" evidence="10">
    <location>
        <begin position="385"/>
        <end position="404"/>
    </location>
</feature>
<evidence type="ECO:0000256" key="9">
    <source>
        <dbReference type="PROSITE-ProRule" id="PRU00175"/>
    </source>
</evidence>
<gene>
    <name evidence="12" type="ORF">M6B38_335960</name>
</gene>
<evidence type="ECO:0000256" key="3">
    <source>
        <dbReference type="ARBA" id="ARBA00012483"/>
    </source>
</evidence>
<reference evidence="12" key="2">
    <citation type="submission" date="2023-04" db="EMBL/GenBank/DDBJ databases">
        <authorList>
            <person name="Bruccoleri R.E."/>
            <person name="Oakeley E.J."/>
            <person name="Faust A.-M."/>
            <person name="Dessus-Babus S."/>
            <person name="Altorfer M."/>
            <person name="Burckhardt D."/>
            <person name="Oertli M."/>
            <person name="Naumann U."/>
            <person name="Petersen F."/>
            <person name="Wong J."/>
        </authorList>
    </citation>
    <scope>NUCLEOTIDE SEQUENCE</scope>
    <source>
        <strain evidence="12">GSM-AAB239-AS_SAM_17_03QT</strain>
        <tissue evidence="12">Leaf</tissue>
    </source>
</reference>
<accession>A0AAX6H0Q0</accession>
<dbReference type="InterPro" id="IPR001841">
    <property type="entry name" value="Znf_RING"/>
</dbReference>
<evidence type="ECO:0000259" key="11">
    <source>
        <dbReference type="PROSITE" id="PS50089"/>
    </source>
</evidence>
<sequence length="770" mass="83448">MDQQILWDDFLNPADTQNLPASPVFPSDTNMPCANPAGEGSDDLRMWSSGGPSSSRHLLNPSTHEETKMELGWPSSLTIHGSQGSGTEEQHLEATNMFLGLRAEDCGVDTNKLFSLEAVNLNLNSNQADSDQLFSENLSADNFIKHSDQNAGRDGTSSRAPESAELLHPISSRSLGSSHVSSGGSLNLRGSSSSGIGFLTENFEGRSGSSLDDQHMSRKRKNTEGVPAQSSADRPSSCLYQTENSLVHSVPTRHSSNTSLNISSSSNYRSGINPSAEQLNPRISTNARLGASDFLPFNIAANAESSQRNCRSRINPPQDSAAPPSSWLPGNSLLPSGPWSFHQPSLLIPFTQALDSRVAIAAGTSETQPLVLPSSSLVPNMQPLSLTGASSSRTDSSRSTAIARQRTGSSTISSTVAVQRTGSLTRAPAVAVQRTGSSRRAPTVIPQRSIGLREESSSRSTSRNNVSENTVFVPATDVRNSVQDPSSWGLANGSIGIGHVSPVSQAVTPAQVQQLAGQTWMHYQNAASHYQRVAEVVRRSSFSPGISESGQGINLSQRSANSNTSEEINHQSSGAVRGHQRPYARSSLLMDRQSERVLGIPLRSLAATREGRNRMLSEHIRNVMQLAHRGGENLHLEDILLFDHSVFYGGAADLRDRHRDLRLDVDNMSYEELLALEERIGNVSTGVSEETVMKYLKQRKYISLSEETPAEVEPCCVCQEEYMEGEDVGRLNCGHDFHTACIKQWLLLKNLCPICKKTGLDTEKHKKCIA</sequence>
<dbReference type="InterPro" id="IPR045191">
    <property type="entry name" value="MBR1/2-like"/>
</dbReference>
<feature type="compositionally biased region" description="Polar residues" evidence="10">
    <location>
        <begin position="406"/>
        <end position="424"/>
    </location>
</feature>
<evidence type="ECO:0000256" key="1">
    <source>
        <dbReference type="ARBA" id="ARBA00000900"/>
    </source>
</evidence>
<dbReference type="SUPFAM" id="SSF57850">
    <property type="entry name" value="RING/U-box"/>
    <property type="match status" value="1"/>
</dbReference>
<keyword evidence="13" id="KW-1185">Reference proteome</keyword>
<dbReference type="GO" id="GO:0061630">
    <property type="term" value="F:ubiquitin protein ligase activity"/>
    <property type="evidence" value="ECO:0007669"/>
    <property type="project" value="UniProtKB-EC"/>
</dbReference>
<evidence type="ECO:0000313" key="12">
    <source>
        <dbReference type="EMBL" id="KAJ6834161.1"/>
    </source>
</evidence>
<dbReference type="EMBL" id="JANAVB010014600">
    <property type="protein sequence ID" value="KAJ6834161.1"/>
    <property type="molecule type" value="Genomic_DNA"/>
</dbReference>
<feature type="compositionally biased region" description="Polar residues" evidence="10">
    <location>
        <begin position="544"/>
        <end position="574"/>
    </location>
</feature>
<dbReference type="GO" id="GO:0043161">
    <property type="term" value="P:proteasome-mediated ubiquitin-dependent protein catabolic process"/>
    <property type="evidence" value="ECO:0007669"/>
    <property type="project" value="UniProtKB-ARBA"/>
</dbReference>
<feature type="region of interest" description="Disordered" evidence="10">
    <location>
        <begin position="308"/>
        <end position="329"/>
    </location>
</feature>
<dbReference type="EC" id="2.3.2.27" evidence="3"/>
<evidence type="ECO:0000256" key="5">
    <source>
        <dbReference type="ARBA" id="ARBA00022723"/>
    </source>
</evidence>
<keyword evidence="8" id="KW-0862">Zinc</keyword>
<organism evidence="12 13">
    <name type="scientific">Iris pallida</name>
    <name type="common">Sweet iris</name>
    <dbReference type="NCBI Taxonomy" id="29817"/>
    <lineage>
        <taxon>Eukaryota</taxon>
        <taxon>Viridiplantae</taxon>
        <taxon>Streptophyta</taxon>
        <taxon>Embryophyta</taxon>
        <taxon>Tracheophyta</taxon>
        <taxon>Spermatophyta</taxon>
        <taxon>Magnoliopsida</taxon>
        <taxon>Liliopsida</taxon>
        <taxon>Asparagales</taxon>
        <taxon>Iridaceae</taxon>
        <taxon>Iridoideae</taxon>
        <taxon>Irideae</taxon>
        <taxon>Iris</taxon>
    </lineage>
</organism>
<comment type="catalytic activity">
    <reaction evidence="1">
        <text>S-ubiquitinyl-[E2 ubiquitin-conjugating enzyme]-L-cysteine + [acceptor protein]-L-lysine = [E2 ubiquitin-conjugating enzyme]-L-cysteine + N(6)-ubiquitinyl-[acceptor protein]-L-lysine.</text>
        <dbReference type="EC" id="2.3.2.27"/>
    </reaction>
</comment>
<dbReference type="PANTHER" id="PTHR22937:SF213">
    <property type="entry name" value="RING-TYPE E3 UBIQUITIN TRANSFERASE"/>
    <property type="match status" value="1"/>
</dbReference>
<dbReference type="InterPro" id="IPR013083">
    <property type="entry name" value="Znf_RING/FYVE/PHD"/>
</dbReference>
<feature type="region of interest" description="Disordered" evidence="10">
    <location>
        <begin position="544"/>
        <end position="581"/>
    </location>
</feature>
<dbReference type="GO" id="GO:0010228">
    <property type="term" value="P:vegetative to reproductive phase transition of meristem"/>
    <property type="evidence" value="ECO:0007669"/>
    <property type="project" value="UniProtKB-ARBA"/>
</dbReference>
<comment type="caution">
    <text evidence="12">The sequence shown here is derived from an EMBL/GenBank/DDBJ whole genome shotgun (WGS) entry which is preliminary data.</text>
</comment>
<feature type="region of interest" description="Disordered" evidence="10">
    <location>
        <begin position="7"/>
        <end position="60"/>
    </location>
</feature>
<keyword evidence="6 9" id="KW-0863">Zinc-finger</keyword>
<dbReference type="Pfam" id="PF13639">
    <property type="entry name" value="zf-RING_2"/>
    <property type="match status" value="1"/>
</dbReference>
<evidence type="ECO:0000256" key="7">
    <source>
        <dbReference type="ARBA" id="ARBA00022786"/>
    </source>
</evidence>
<reference evidence="12" key="1">
    <citation type="journal article" date="2023" name="GigaByte">
        <title>Genome assembly of the bearded iris, Iris pallida Lam.</title>
        <authorList>
            <person name="Bruccoleri R.E."/>
            <person name="Oakeley E.J."/>
            <person name="Faust A.M.E."/>
            <person name="Altorfer M."/>
            <person name="Dessus-Babus S."/>
            <person name="Burckhardt D."/>
            <person name="Oertli M."/>
            <person name="Naumann U."/>
            <person name="Petersen F."/>
            <person name="Wong J."/>
        </authorList>
    </citation>
    <scope>NUCLEOTIDE SEQUENCE</scope>
    <source>
        <strain evidence="12">GSM-AAB239-AS_SAM_17_03QT</strain>
    </source>
</reference>
<feature type="compositionally biased region" description="Polar residues" evidence="10">
    <location>
        <begin position="370"/>
        <end position="384"/>
    </location>
</feature>
<comment type="pathway">
    <text evidence="2">Protein modification; protein ubiquitination.</text>
</comment>
<protein>
    <recommendedName>
        <fullName evidence="3">RING-type E3 ubiquitin transferase</fullName>
        <ecNumber evidence="3">2.3.2.27</ecNumber>
    </recommendedName>
</protein>
<dbReference type="PANTHER" id="PTHR22937">
    <property type="entry name" value="E3 UBIQUITIN-PROTEIN LIGASE RNF165"/>
    <property type="match status" value="1"/>
</dbReference>
<feature type="region of interest" description="Disordered" evidence="10">
    <location>
        <begin position="370"/>
        <end position="466"/>
    </location>
</feature>
<name>A0AAX6H0Q0_IRIPA</name>
<proteinExistence type="predicted"/>
<dbReference type="Proteomes" id="UP001140949">
    <property type="component" value="Unassembled WGS sequence"/>
</dbReference>
<evidence type="ECO:0000256" key="6">
    <source>
        <dbReference type="ARBA" id="ARBA00022771"/>
    </source>
</evidence>
<dbReference type="GO" id="GO:0008270">
    <property type="term" value="F:zinc ion binding"/>
    <property type="evidence" value="ECO:0007669"/>
    <property type="project" value="UniProtKB-KW"/>
</dbReference>
<evidence type="ECO:0000256" key="2">
    <source>
        <dbReference type="ARBA" id="ARBA00004906"/>
    </source>
</evidence>
<keyword evidence="5" id="KW-0479">Metal-binding</keyword>
<dbReference type="PROSITE" id="PS50089">
    <property type="entry name" value="ZF_RING_2"/>
    <property type="match status" value="1"/>
</dbReference>
<dbReference type="FunFam" id="3.30.40.10:FF:000309">
    <property type="entry name" value="E3 ubiquitin-protein ligase MBR2"/>
    <property type="match status" value="1"/>
</dbReference>
<feature type="compositionally biased region" description="Polar residues" evidence="10">
    <location>
        <begin position="50"/>
        <end position="60"/>
    </location>
</feature>
<evidence type="ECO:0000256" key="4">
    <source>
        <dbReference type="ARBA" id="ARBA00022679"/>
    </source>
</evidence>